<dbReference type="AlphaFoldDB" id="A0A7T6ZEY9"/>
<keyword evidence="4" id="KW-1185">Reference proteome</keyword>
<dbReference type="GO" id="GO:0006355">
    <property type="term" value="P:regulation of DNA-templated transcription"/>
    <property type="evidence" value="ECO:0007669"/>
    <property type="project" value="InterPro"/>
</dbReference>
<evidence type="ECO:0000313" key="4">
    <source>
        <dbReference type="Proteomes" id="UP000595349"/>
    </source>
</evidence>
<dbReference type="InterPro" id="IPR035451">
    <property type="entry name" value="Ada-like_dom_sf"/>
</dbReference>
<dbReference type="RefSeq" id="WP_200090380.1">
    <property type="nucleotide sequence ID" value="NZ_CP054706.1"/>
</dbReference>
<proteinExistence type="predicted"/>
<dbReference type="EMBL" id="CP054706">
    <property type="protein sequence ID" value="QQK81851.1"/>
    <property type="molecule type" value="Genomic_DNA"/>
</dbReference>
<sequence length="36" mass="4232">MHHNDSNYDGHFYYTLNTTKTVCRSSCTDRAPNPKR</sequence>
<dbReference type="InterPro" id="IPR004026">
    <property type="entry name" value="Ada_DNA_repair_Zn-bd"/>
</dbReference>
<name>A0A7T6ZEY9_9BACI</name>
<dbReference type="KEGG" id="scib:HUG20_04305"/>
<dbReference type="Proteomes" id="UP000595349">
    <property type="component" value="Chromosome"/>
</dbReference>
<keyword evidence="1" id="KW-0010">Activator</keyword>
<evidence type="ECO:0000256" key="1">
    <source>
        <dbReference type="ARBA" id="ARBA00023159"/>
    </source>
</evidence>
<gene>
    <name evidence="3" type="ORF">HUG20_04305</name>
</gene>
<dbReference type="Pfam" id="PF02805">
    <property type="entry name" value="Ada_Zn_binding"/>
    <property type="match status" value="1"/>
</dbReference>
<evidence type="ECO:0000259" key="2">
    <source>
        <dbReference type="Pfam" id="PF02805"/>
    </source>
</evidence>
<reference evidence="3 4" key="1">
    <citation type="submission" date="2020-06" db="EMBL/GenBank/DDBJ databases">
        <title>Genomic analysis of Salicibibacter sp. NKC21-4.</title>
        <authorList>
            <person name="Oh Y.J."/>
        </authorList>
    </citation>
    <scope>NUCLEOTIDE SEQUENCE [LARGE SCALE GENOMIC DNA]</scope>
    <source>
        <strain evidence="3 4">NKC21-4</strain>
    </source>
</reference>
<dbReference type="GO" id="GO:0008270">
    <property type="term" value="F:zinc ion binding"/>
    <property type="evidence" value="ECO:0007669"/>
    <property type="project" value="InterPro"/>
</dbReference>
<dbReference type="GO" id="GO:0003677">
    <property type="term" value="F:DNA binding"/>
    <property type="evidence" value="ECO:0007669"/>
    <property type="project" value="InterPro"/>
</dbReference>
<dbReference type="GO" id="GO:0006281">
    <property type="term" value="P:DNA repair"/>
    <property type="evidence" value="ECO:0007669"/>
    <property type="project" value="InterPro"/>
</dbReference>
<dbReference type="GO" id="GO:0008168">
    <property type="term" value="F:methyltransferase activity"/>
    <property type="evidence" value="ECO:0007669"/>
    <property type="project" value="InterPro"/>
</dbReference>
<evidence type="ECO:0000313" key="3">
    <source>
        <dbReference type="EMBL" id="QQK81851.1"/>
    </source>
</evidence>
<dbReference type="Gene3D" id="3.40.10.10">
    <property type="entry name" value="DNA Methylphosphotriester Repair Domain"/>
    <property type="match status" value="1"/>
</dbReference>
<organism evidence="3 4">
    <name type="scientific">Salicibibacter cibi</name>
    <dbReference type="NCBI Taxonomy" id="2743001"/>
    <lineage>
        <taxon>Bacteria</taxon>
        <taxon>Bacillati</taxon>
        <taxon>Bacillota</taxon>
        <taxon>Bacilli</taxon>
        <taxon>Bacillales</taxon>
        <taxon>Bacillaceae</taxon>
        <taxon>Salicibibacter</taxon>
    </lineage>
</organism>
<protein>
    <recommendedName>
        <fullName evidence="2">Ada DNA repair metal-binding domain-containing protein</fullName>
    </recommendedName>
</protein>
<dbReference type="SUPFAM" id="SSF57884">
    <property type="entry name" value="Ada DNA repair protein, N-terminal domain (N-Ada 10)"/>
    <property type="match status" value="1"/>
</dbReference>
<accession>A0A7T6ZEY9</accession>
<feature type="domain" description="Ada DNA repair metal-binding" evidence="2">
    <location>
        <begin position="3"/>
        <end position="35"/>
    </location>
</feature>